<evidence type="ECO:0000256" key="1">
    <source>
        <dbReference type="ARBA" id="ARBA00004123"/>
    </source>
</evidence>
<dbReference type="EMBL" id="CAXITT010000135">
    <property type="protein sequence ID" value="CAL1533162.1"/>
    <property type="molecule type" value="Genomic_DNA"/>
</dbReference>
<feature type="compositionally biased region" description="Basic residues" evidence="9">
    <location>
        <begin position="65"/>
        <end position="90"/>
    </location>
</feature>
<gene>
    <name evidence="10" type="ORF">GSLYS_00007180001</name>
</gene>
<protein>
    <submittedName>
        <fullName evidence="10">Uncharacterized protein</fullName>
    </submittedName>
</protein>
<evidence type="ECO:0000313" key="11">
    <source>
        <dbReference type="Proteomes" id="UP001497497"/>
    </source>
</evidence>
<accession>A0AAV2HGV7</accession>
<dbReference type="GO" id="GO:0000122">
    <property type="term" value="P:negative regulation of transcription by RNA polymerase II"/>
    <property type="evidence" value="ECO:0007669"/>
    <property type="project" value="InterPro"/>
</dbReference>
<reference evidence="10 11" key="1">
    <citation type="submission" date="2024-04" db="EMBL/GenBank/DDBJ databases">
        <authorList>
            <consortium name="Genoscope - CEA"/>
            <person name="William W."/>
        </authorList>
    </citation>
    <scope>NUCLEOTIDE SEQUENCE [LARGE SCALE GENOMIC DNA]</scope>
</reference>
<dbReference type="GO" id="GO:0005737">
    <property type="term" value="C:cytoplasm"/>
    <property type="evidence" value="ECO:0007669"/>
    <property type="project" value="InterPro"/>
</dbReference>
<keyword evidence="7" id="KW-0539">Nucleus</keyword>
<evidence type="ECO:0000256" key="8">
    <source>
        <dbReference type="SAM" id="Coils"/>
    </source>
</evidence>
<name>A0AAV2HGV7_LYMST</name>
<proteinExistence type="inferred from homology"/>
<evidence type="ECO:0000256" key="4">
    <source>
        <dbReference type="ARBA" id="ARBA00023015"/>
    </source>
</evidence>
<sequence>MADSLMDLGILAQQEQEVGKVDLDSGDCDDSSSGSDRSYEADDADSNGRGDSGSGGAQCNSNSMRSRRKRRHGSHGSRRHKGGSRHKHKCFQPYPPRDEIKLKRKSQELQEKENAAAVVRRDGANQQYMIFPVAPFNSTQYLMDEHSIASPAGLNKTPSSSKLNQFSPQNLALHSVPSTPADINHECINFERKDKEFTDIYTTVHAESLQSLPKEELVKHYISLEEKIAALQKKVAEAEQMKLEDDVSTKAYEGDKEGVCDSVCCSDTNSLSSSNEEFVDLNGVSQTPISLPENSVNKTFETKTDSVTMEDTNTSLGAS</sequence>
<keyword evidence="3" id="KW-0678">Repressor</keyword>
<dbReference type="GO" id="GO:0004861">
    <property type="term" value="F:cyclin-dependent protein serine/threonine kinase inhibitor activity"/>
    <property type="evidence" value="ECO:0007669"/>
    <property type="project" value="InterPro"/>
</dbReference>
<organism evidence="10 11">
    <name type="scientific">Lymnaea stagnalis</name>
    <name type="common">Great pond snail</name>
    <name type="synonym">Helix stagnalis</name>
    <dbReference type="NCBI Taxonomy" id="6523"/>
    <lineage>
        <taxon>Eukaryota</taxon>
        <taxon>Metazoa</taxon>
        <taxon>Spiralia</taxon>
        <taxon>Lophotrochozoa</taxon>
        <taxon>Mollusca</taxon>
        <taxon>Gastropoda</taxon>
        <taxon>Heterobranchia</taxon>
        <taxon>Euthyneura</taxon>
        <taxon>Panpulmonata</taxon>
        <taxon>Hygrophila</taxon>
        <taxon>Lymnaeoidea</taxon>
        <taxon>Lymnaeidae</taxon>
        <taxon>Lymnaea</taxon>
    </lineage>
</organism>
<dbReference type="InterPro" id="IPR024872">
    <property type="entry name" value="HEXIM"/>
</dbReference>
<dbReference type="Proteomes" id="UP001497497">
    <property type="component" value="Unassembled WGS sequence"/>
</dbReference>
<dbReference type="AlphaFoldDB" id="A0AAV2HGV7"/>
<dbReference type="Pfam" id="PF15313">
    <property type="entry name" value="HEXIM"/>
    <property type="match status" value="1"/>
</dbReference>
<evidence type="ECO:0000313" key="10">
    <source>
        <dbReference type="EMBL" id="CAL1533162.1"/>
    </source>
</evidence>
<dbReference type="GO" id="GO:0097322">
    <property type="term" value="F:7SK snRNA binding"/>
    <property type="evidence" value="ECO:0007669"/>
    <property type="project" value="TreeGrafter"/>
</dbReference>
<comment type="similarity">
    <text evidence="2">Belongs to the HEXIM family.</text>
</comment>
<dbReference type="PANTHER" id="PTHR13469">
    <property type="entry name" value="HEXAMETHYLENE BISACETAMIDE INDUCIBLE 1"/>
    <property type="match status" value="1"/>
</dbReference>
<dbReference type="Gene3D" id="6.10.250.2910">
    <property type="match status" value="1"/>
</dbReference>
<keyword evidence="5 8" id="KW-0175">Coiled coil</keyword>
<keyword evidence="4" id="KW-0805">Transcription regulation</keyword>
<evidence type="ECO:0000256" key="5">
    <source>
        <dbReference type="ARBA" id="ARBA00023054"/>
    </source>
</evidence>
<evidence type="ECO:0000256" key="6">
    <source>
        <dbReference type="ARBA" id="ARBA00023163"/>
    </source>
</evidence>
<evidence type="ECO:0000256" key="9">
    <source>
        <dbReference type="SAM" id="MobiDB-lite"/>
    </source>
</evidence>
<comment type="subcellular location">
    <subcellularLocation>
        <location evidence="1">Nucleus</location>
    </subcellularLocation>
</comment>
<evidence type="ECO:0000256" key="2">
    <source>
        <dbReference type="ARBA" id="ARBA00008409"/>
    </source>
</evidence>
<dbReference type="GO" id="GO:0005654">
    <property type="term" value="C:nucleoplasm"/>
    <property type="evidence" value="ECO:0007669"/>
    <property type="project" value="TreeGrafter"/>
</dbReference>
<dbReference type="PANTHER" id="PTHR13469:SF8">
    <property type="entry name" value="HEXIM P-TEFB COMPLEX SUBUNIT 1"/>
    <property type="match status" value="1"/>
</dbReference>
<comment type="caution">
    <text evidence="10">The sequence shown here is derived from an EMBL/GenBank/DDBJ whole genome shotgun (WGS) entry which is preliminary data.</text>
</comment>
<dbReference type="PRINTS" id="PR02094">
    <property type="entry name" value="HEXIMFAMILY"/>
</dbReference>
<evidence type="ECO:0000256" key="3">
    <source>
        <dbReference type="ARBA" id="ARBA00022491"/>
    </source>
</evidence>
<feature type="region of interest" description="Disordered" evidence="9">
    <location>
        <begin position="16"/>
        <end position="99"/>
    </location>
</feature>
<keyword evidence="11" id="KW-1185">Reference proteome</keyword>
<feature type="coiled-coil region" evidence="8">
    <location>
        <begin position="214"/>
        <end position="244"/>
    </location>
</feature>
<keyword evidence="6" id="KW-0804">Transcription</keyword>
<evidence type="ECO:0000256" key="7">
    <source>
        <dbReference type="ARBA" id="ARBA00023242"/>
    </source>
</evidence>